<comment type="similarity">
    <text evidence="1">Belongs to the amidase family.</text>
</comment>
<dbReference type="GO" id="GO:0016787">
    <property type="term" value="F:hydrolase activity"/>
    <property type="evidence" value="ECO:0007669"/>
    <property type="project" value="UniProtKB-KW"/>
</dbReference>
<dbReference type="GeneID" id="18916053"/>
<feature type="binding site" evidence="4">
    <location>
        <position position="210"/>
    </location>
    <ligand>
        <name>substrate</name>
    </ligand>
</feature>
<evidence type="ECO:0000256" key="3">
    <source>
        <dbReference type="PIRSR" id="PIRSR001221-1"/>
    </source>
</evidence>
<reference evidence="6 7" key="1">
    <citation type="journal article" date="2012" name="BMC Genomics">
        <title>Comparative genomics of the white-rot fungi, Phanerochaete carnosa and P. chrysosporium, to elucidate the genetic basis of the distinct wood types they colonize.</title>
        <authorList>
            <person name="Suzuki H."/>
            <person name="MacDonald J."/>
            <person name="Syed K."/>
            <person name="Salamov A."/>
            <person name="Hori C."/>
            <person name="Aerts A."/>
            <person name="Henrissat B."/>
            <person name="Wiebenga A."/>
            <person name="vanKuyk P.A."/>
            <person name="Barry K."/>
            <person name="Lindquist E."/>
            <person name="LaButti K."/>
            <person name="Lapidus A."/>
            <person name="Lucas S."/>
            <person name="Coutinho P."/>
            <person name="Gong Y."/>
            <person name="Samejima M."/>
            <person name="Mahadevan R."/>
            <person name="Abou-Zaid M."/>
            <person name="de Vries R.P."/>
            <person name="Igarashi K."/>
            <person name="Yadav J.S."/>
            <person name="Grigoriev I.V."/>
            <person name="Master E.R."/>
        </authorList>
    </citation>
    <scope>NUCLEOTIDE SEQUENCE [LARGE SCALE GENOMIC DNA]</scope>
    <source>
        <strain evidence="6 7">HHB-10118-sp</strain>
    </source>
</reference>
<evidence type="ECO:0000313" key="6">
    <source>
        <dbReference type="EMBL" id="EKM56949.1"/>
    </source>
</evidence>
<dbReference type="STRING" id="650164.K5WD64"/>
<keyword evidence="7" id="KW-1185">Reference proteome</keyword>
<organism evidence="6 7">
    <name type="scientific">Phanerochaete carnosa (strain HHB-10118-sp)</name>
    <name type="common">White-rot fungus</name>
    <name type="synonym">Peniophora carnosa</name>
    <dbReference type="NCBI Taxonomy" id="650164"/>
    <lineage>
        <taxon>Eukaryota</taxon>
        <taxon>Fungi</taxon>
        <taxon>Dikarya</taxon>
        <taxon>Basidiomycota</taxon>
        <taxon>Agaricomycotina</taxon>
        <taxon>Agaricomycetes</taxon>
        <taxon>Polyporales</taxon>
        <taxon>Phanerochaetaceae</taxon>
        <taxon>Phanerochaete</taxon>
    </lineage>
</organism>
<feature type="binding site" evidence="4">
    <location>
        <begin position="231"/>
        <end position="234"/>
    </location>
    <ligand>
        <name>substrate</name>
    </ligand>
</feature>
<feature type="binding site" evidence="4">
    <location>
        <position position="184"/>
    </location>
    <ligand>
        <name>substrate</name>
    </ligand>
</feature>
<evidence type="ECO:0000259" key="5">
    <source>
        <dbReference type="Pfam" id="PF01425"/>
    </source>
</evidence>
<feature type="active site" description="Acyl-ester intermediate" evidence="3">
    <location>
        <position position="234"/>
    </location>
</feature>
<dbReference type="AlphaFoldDB" id="K5WD64"/>
<dbReference type="RefSeq" id="XP_007394778.1">
    <property type="nucleotide sequence ID" value="XM_007394716.1"/>
</dbReference>
<sequence length="591" mass="63734">MLQDAGHRSFLVHIPSPKSLKLTAPSEMFSLSSADHTAACARKQQAIADLLTRYAPLYDKPITKKDADLLRLSLVDLAESCTNGELSPSDVLDTYGKKCLAAHTKTNCLTDLMFGEALLSYAPNRPLSGVPVSLKDVVDIEGHDTTVGFSSKANRPVSSSAPIVQLLKDAGALVHVKTTVPTGLLSFECASNLFGTTTNPYNAHFSPGASTGGGGALLACGGSKVEIASDIGGSARLPSAYCGVYGMKASSGRFPTLGVQTCAPGLDRIQTASPMAKSLDDLQAFWERVVKMKPWEYDHTCVPIPWRSVDFVSEGRKPKWGVIWNDGLITPTPACKRALQLAVDALRQQGHEVVDFEGPDPLEGLTIGFPLTLADGGSSVTFPISSGETINPAISALLTTAKLPSLVKRLVVNCLRWFSSPPGRNDAYARLIECLHPCSIADERKLSILVEEYRTRWAGAMTEQGVDFILTVPHALPPMPKDGTGTATLLSANYCFLYNILDYPAGVVPTTFVDDKLDVLPPNFISSKTYARFNDAERAIYSLYDPQSMHGLPLAVQIVGKRFEEEKVLEGMQVVERALKASGKPFIQKDF</sequence>
<accession>K5WD64</accession>
<dbReference type="InParanoid" id="K5WD64"/>
<dbReference type="KEGG" id="pco:PHACADRAFT_254364"/>
<dbReference type="Proteomes" id="UP000008370">
    <property type="component" value="Unassembled WGS sequence"/>
</dbReference>
<dbReference type="OrthoDB" id="6428749at2759"/>
<dbReference type="EMBL" id="JH930471">
    <property type="protein sequence ID" value="EKM56949.1"/>
    <property type="molecule type" value="Genomic_DNA"/>
</dbReference>
<keyword evidence="2" id="KW-0378">Hydrolase</keyword>
<dbReference type="Gene3D" id="3.90.1300.10">
    <property type="entry name" value="Amidase signature (AS) domain"/>
    <property type="match status" value="1"/>
</dbReference>
<protein>
    <recommendedName>
        <fullName evidence="5">Amidase domain-containing protein</fullName>
    </recommendedName>
</protein>
<dbReference type="HOGENOM" id="CLU_009600_9_3_1"/>
<dbReference type="Pfam" id="PF01425">
    <property type="entry name" value="Amidase"/>
    <property type="match status" value="1"/>
</dbReference>
<proteinExistence type="inferred from homology"/>
<evidence type="ECO:0000256" key="2">
    <source>
        <dbReference type="ARBA" id="ARBA00022801"/>
    </source>
</evidence>
<evidence type="ECO:0000256" key="1">
    <source>
        <dbReference type="ARBA" id="ARBA00009199"/>
    </source>
</evidence>
<evidence type="ECO:0000313" key="7">
    <source>
        <dbReference type="Proteomes" id="UP000008370"/>
    </source>
</evidence>
<feature type="domain" description="Amidase" evidence="5">
    <location>
        <begin position="91"/>
        <end position="569"/>
    </location>
</feature>
<dbReference type="InterPro" id="IPR036928">
    <property type="entry name" value="AS_sf"/>
</dbReference>
<evidence type="ECO:0000256" key="4">
    <source>
        <dbReference type="PIRSR" id="PIRSR001221-2"/>
    </source>
</evidence>
<dbReference type="SUPFAM" id="SSF75304">
    <property type="entry name" value="Amidase signature (AS) enzymes"/>
    <property type="match status" value="1"/>
</dbReference>
<dbReference type="InterPro" id="IPR023631">
    <property type="entry name" value="Amidase_dom"/>
</dbReference>
<feature type="active site" description="Charge relay system" evidence="3">
    <location>
        <position position="210"/>
    </location>
</feature>
<dbReference type="PANTHER" id="PTHR46072:SF10">
    <property type="entry name" value="ACETAMIDASE"/>
    <property type="match status" value="1"/>
</dbReference>
<gene>
    <name evidence="6" type="ORF">PHACADRAFT_254364</name>
</gene>
<feature type="non-terminal residue" evidence="6">
    <location>
        <position position="591"/>
    </location>
</feature>
<name>K5WD64_PHACS</name>
<dbReference type="PANTHER" id="PTHR46072">
    <property type="entry name" value="AMIDASE-RELATED-RELATED"/>
    <property type="match status" value="1"/>
</dbReference>
<dbReference type="PIRSF" id="PIRSF001221">
    <property type="entry name" value="Amidase_fungi"/>
    <property type="match status" value="1"/>
</dbReference>
<feature type="active site" description="Charge relay system" evidence="3">
    <location>
        <position position="135"/>
    </location>
</feature>